<dbReference type="InterPro" id="IPR055301">
    <property type="entry name" value="Lea14-like_2"/>
</dbReference>
<proteinExistence type="predicted"/>
<evidence type="ECO:0000259" key="2">
    <source>
        <dbReference type="Pfam" id="PF03168"/>
    </source>
</evidence>
<gene>
    <name evidence="3" type="ORF">DH2020_009875</name>
</gene>
<keyword evidence="1" id="KW-1133">Transmembrane helix</keyword>
<organism evidence="3 4">
    <name type="scientific">Rehmannia glutinosa</name>
    <name type="common">Chinese foxglove</name>
    <dbReference type="NCBI Taxonomy" id="99300"/>
    <lineage>
        <taxon>Eukaryota</taxon>
        <taxon>Viridiplantae</taxon>
        <taxon>Streptophyta</taxon>
        <taxon>Embryophyta</taxon>
        <taxon>Tracheophyta</taxon>
        <taxon>Spermatophyta</taxon>
        <taxon>Magnoliopsida</taxon>
        <taxon>eudicotyledons</taxon>
        <taxon>Gunneridae</taxon>
        <taxon>Pentapetalae</taxon>
        <taxon>asterids</taxon>
        <taxon>lamiids</taxon>
        <taxon>Lamiales</taxon>
        <taxon>Orobanchaceae</taxon>
        <taxon>Rehmannieae</taxon>
        <taxon>Rehmannia</taxon>
    </lineage>
</organism>
<comment type="caution">
    <text evidence="3">The sequence shown here is derived from an EMBL/GenBank/DDBJ whole genome shotgun (WGS) entry which is preliminary data.</text>
</comment>
<keyword evidence="1" id="KW-0812">Transmembrane</keyword>
<dbReference type="PANTHER" id="PTHR31852">
    <property type="entry name" value="LATE EMBRYOGENESIS ABUNDANT (LEA) HYDROXYPROLINE-RICH GLYCOPROTEIN FAMILY"/>
    <property type="match status" value="1"/>
</dbReference>
<dbReference type="InterPro" id="IPR004864">
    <property type="entry name" value="LEA_2"/>
</dbReference>
<feature type="domain" description="Late embryogenesis abundant protein LEA-2 subgroup" evidence="2">
    <location>
        <begin position="70"/>
        <end position="163"/>
    </location>
</feature>
<evidence type="ECO:0000313" key="3">
    <source>
        <dbReference type="EMBL" id="KAK6155627.1"/>
    </source>
</evidence>
<dbReference type="EMBL" id="JABTTQ020000005">
    <property type="protein sequence ID" value="KAK6155627.1"/>
    <property type="molecule type" value="Genomic_DNA"/>
</dbReference>
<sequence length="179" mass="19841">MPIQTPTTKQRKWLAFILIGITLQTIIILVFVLTVMRVRNPKIRVRSVTVEFPTVNSTNSPSFSMSLNAKVTVKNKNFGHFKFSDSAVSIIYKGSAVGNAVIPGSRVGARSTKKMNVTVAVGSNMDPFLDSGMITLSSHAKLEGRVYLFKVIKRKKTATMNCTMDVDTRSREVVNLRCK</sequence>
<name>A0ABR0X7K6_REHGL</name>
<keyword evidence="1" id="KW-0472">Membrane</keyword>
<protein>
    <recommendedName>
        <fullName evidence="2">Late embryogenesis abundant protein LEA-2 subgroup domain-containing protein</fullName>
    </recommendedName>
</protein>
<keyword evidence="4" id="KW-1185">Reference proteome</keyword>
<evidence type="ECO:0000313" key="4">
    <source>
        <dbReference type="Proteomes" id="UP001318860"/>
    </source>
</evidence>
<reference evidence="3 4" key="1">
    <citation type="journal article" date="2021" name="Comput. Struct. Biotechnol. J.">
        <title>De novo genome assembly of the potent medicinal plant Rehmannia glutinosa using nanopore technology.</title>
        <authorList>
            <person name="Ma L."/>
            <person name="Dong C."/>
            <person name="Song C."/>
            <person name="Wang X."/>
            <person name="Zheng X."/>
            <person name="Niu Y."/>
            <person name="Chen S."/>
            <person name="Feng W."/>
        </authorList>
    </citation>
    <scope>NUCLEOTIDE SEQUENCE [LARGE SCALE GENOMIC DNA]</scope>
    <source>
        <strain evidence="3">DH-2019</strain>
    </source>
</reference>
<accession>A0ABR0X7K6</accession>
<dbReference type="Pfam" id="PF03168">
    <property type="entry name" value="LEA_2"/>
    <property type="match status" value="1"/>
</dbReference>
<dbReference type="Proteomes" id="UP001318860">
    <property type="component" value="Unassembled WGS sequence"/>
</dbReference>
<evidence type="ECO:0000256" key="1">
    <source>
        <dbReference type="SAM" id="Phobius"/>
    </source>
</evidence>
<dbReference type="Gene3D" id="2.60.40.1820">
    <property type="match status" value="1"/>
</dbReference>
<feature type="transmembrane region" description="Helical" evidence="1">
    <location>
        <begin position="13"/>
        <end position="36"/>
    </location>
</feature>